<evidence type="ECO:0000259" key="8">
    <source>
        <dbReference type="Pfam" id="PF07156"/>
    </source>
</evidence>
<dbReference type="PANTHER" id="PTHR15944">
    <property type="entry name" value="FARNESYLCYSTEINE LYASE"/>
    <property type="match status" value="1"/>
</dbReference>
<evidence type="ECO:0000313" key="10">
    <source>
        <dbReference type="RefSeq" id="XP_022108912.1"/>
    </source>
</evidence>
<proteinExistence type="inferred from homology"/>
<dbReference type="OrthoDB" id="437369at2759"/>
<keyword evidence="9" id="KW-1185">Reference proteome</keyword>
<dbReference type="AlphaFoldDB" id="A0A8B7ZUZ3"/>
<evidence type="ECO:0000256" key="6">
    <source>
        <dbReference type="ARBA" id="ARBA00023002"/>
    </source>
</evidence>
<dbReference type="RefSeq" id="XP_022108912.1">
    <property type="nucleotide sequence ID" value="XM_022253220.1"/>
</dbReference>
<dbReference type="GO" id="GO:0030327">
    <property type="term" value="P:prenylated protein catabolic process"/>
    <property type="evidence" value="ECO:0007669"/>
    <property type="project" value="TreeGrafter"/>
</dbReference>
<dbReference type="GeneID" id="110989094"/>
<organism evidence="9 10">
    <name type="scientific">Acanthaster planci</name>
    <name type="common">Crown-of-thorns starfish</name>
    <dbReference type="NCBI Taxonomy" id="133434"/>
    <lineage>
        <taxon>Eukaryota</taxon>
        <taxon>Metazoa</taxon>
        <taxon>Echinodermata</taxon>
        <taxon>Eleutherozoa</taxon>
        <taxon>Asterozoa</taxon>
        <taxon>Asteroidea</taxon>
        <taxon>Valvatacea</taxon>
        <taxon>Valvatida</taxon>
        <taxon>Acanthasteridae</taxon>
        <taxon>Acanthaster</taxon>
    </lineage>
</organism>
<dbReference type="InterPro" id="IPR017046">
    <property type="entry name" value="Prenylcysteine_Oxase1"/>
</dbReference>
<evidence type="ECO:0000256" key="3">
    <source>
        <dbReference type="ARBA" id="ARBA00022630"/>
    </source>
</evidence>
<evidence type="ECO:0000256" key="5">
    <source>
        <dbReference type="ARBA" id="ARBA00022827"/>
    </source>
</evidence>
<dbReference type="InterPro" id="IPR010795">
    <property type="entry name" value="Prenylcys_lyase"/>
</dbReference>
<evidence type="ECO:0000256" key="7">
    <source>
        <dbReference type="ARBA" id="ARBA00023180"/>
    </source>
</evidence>
<keyword evidence="4" id="KW-0732">Signal</keyword>
<accession>A0A8B7ZUZ3</accession>
<keyword evidence="3" id="KW-0285">Flavoprotein</keyword>
<dbReference type="KEGG" id="aplc:110989094"/>
<dbReference type="Gene3D" id="3.50.50.60">
    <property type="entry name" value="FAD/NAD(P)-binding domain"/>
    <property type="match status" value="1"/>
</dbReference>
<evidence type="ECO:0000313" key="9">
    <source>
        <dbReference type="Proteomes" id="UP000694845"/>
    </source>
</evidence>
<gene>
    <name evidence="10" type="primary">LOC110989094</name>
</gene>
<dbReference type="SUPFAM" id="SSF51905">
    <property type="entry name" value="FAD/NAD(P)-binding domain"/>
    <property type="match status" value="1"/>
</dbReference>
<dbReference type="OMA" id="FEVWYSQ"/>
<dbReference type="PANTHER" id="PTHR15944:SF0">
    <property type="entry name" value="PRENYLCYSTEINE LYASE DOMAIN-CONTAINING PROTEIN"/>
    <property type="match status" value="1"/>
</dbReference>
<dbReference type="Pfam" id="PF07156">
    <property type="entry name" value="Prenylcys_lyase"/>
    <property type="match status" value="1"/>
</dbReference>
<comment type="similarity">
    <text evidence="2">Belongs to the prenylcysteine oxidase family.</text>
</comment>
<evidence type="ECO:0000256" key="1">
    <source>
        <dbReference type="ARBA" id="ARBA00001974"/>
    </source>
</evidence>
<keyword evidence="7" id="KW-0325">Glycoprotein</keyword>
<comment type="cofactor">
    <cofactor evidence="1">
        <name>FAD</name>
        <dbReference type="ChEBI" id="CHEBI:57692"/>
    </cofactor>
</comment>
<evidence type="ECO:0000256" key="4">
    <source>
        <dbReference type="ARBA" id="ARBA00022729"/>
    </source>
</evidence>
<protein>
    <submittedName>
        <fullName evidence="10">Farnesylcysteine lyase-like</fullName>
    </submittedName>
</protein>
<evidence type="ECO:0000256" key="2">
    <source>
        <dbReference type="ARBA" id="ARBA00009967"/>
    </source>
</evidence>
<reference evidence="10" key="1">
    <citation type="submission" date="2025-08" db="UniProtKB">
        <authorList>
            <consortium name="RefSeq"/>
        </authorList>
    </citation>
    <scope>IDENTIFICATION</scope>
</reference>
<feature type="domain" description="Prenylcysteine lyase" evidence="8">
    <location>
        <begin position="183"/>
        <end position="502"/>
    </location>
</feature>
<keyword evidence="6" id="KW-0560">Oxidoreductase</keyword>
<name>A0A8B7ZUZ3_ACAPL</name>
<keyword evidence="5" id="KW-0274">FAD</keyword>
<dbReference type="InterPro" id="IPR036188">
    <property type="entry name" value="FAD/NAD-bd_sf"/>
</dbReference>
<dbReference type="GO" id="GO:0001735">
    <property type="term" value="F:prenylcysteine oxidase activity"/>
    <property type="evidence" value="ECO:0007669"/>
    <property type="project" value="InterPro"/>
</dbReference>
<dbReference type="GO" id="GO:0030328">
    <property type="term" value="P:prenylcysteine catabolic process"/>
    <property type="evidence" value="ECO:0007669"/>
    <property type="project" value="InterPro"/>
</dbReference>
<sequence>MYTNLRREFFPMPRCIGDKNAASRPSASLALVELCCSQSSEMAVYFRRLKQSRSLHGHTLVVETDSTMSGSPHVVIVGAGMGGATCAYYLRKELPGVTVTVLEARDRVGGRTKDITFWGSTVNMGAALFNTEQRNIAALAKELNLKIHCFKRSGDFPDNTIWDGREIVQTGKLLSIEPEADAKMRQSLKEFLSALEATYQKYDNGTFRSIPEFLAAGGLEAYTRQSVEEFFCDTPVSKRVQKYVIETVMREFFGQGLESSVALAMICLAGVYQDAFKTEGGMSQLVKTLIESSGCNLHLNSSVSLVRKMEDQFEVWYSQREAEPKLKISADTIVIASPLEWAGIEFEGFIPAIVQPKREWERVYMYVSKVAAKSIRKSYFKGVSLSPDNPSCIYTTSDASQPWVALRSRDSSEGYNSYSIFHSEDIAEEGFLDQLFEGVRDFKSERWDYVHPVCPPVRGSDGYQSIILADGLYYLNGLESVASQMEIAVVSGRNIARLISKEL</sequence>
<dbReference type="Proteomes" id="UP000694845">
    <property type="component" value="Unplaced"/>
</dbReference>
<dbReference type="Pfam" id="PF13450">
    <property type="entry name" value="NAD_binding_8"/>
    <property type="match status" value="1"/>
</dbReference>